<feature type="compositionally biased region" description="Pro residues" evidence="7">
    <location>
        <begin position="464"/>
        <end position="474"/>
    </location>
</feature>
<evidence type="ECO:0000313" key="9">
    <source>
        <dbReference type="Proteomes" id="UP000515152"/>
    </source>
</evidence>
<feature type="compositionally biased region" description="Low complexity" evidence="7">
    <location>
        <begin position="441"/>
        <end position="456"/>
    </location>
</feature>
<dbReference type="GeneID" id="105912073"/>
<dbReference type="PANTHER" id="PTHR21344">
    <property type="entry name" value="RAL GTPASE-ACTIVATING PROTEIN SUBUNIT BETA"/>
    <property type="match status" value="1"/>
</dbReference>
<comment type="function">
    <text evidence="3">Non-catalytic subunit of the heterodimeric RalGAP1 and RalGAP2 complexes which act as GTPase activators for the Ras-like small GTPases RALA and RALB.</text>
</comment>
<evidence type="ECO:0000256" key="4">
    <source>
        <dbReference type="ARBA" id="ARBA00063020"/>
    </source>
</evidence>
<organism evidence="9 10">
    <name type="scientific">Clupea harengus</name>
    <name type="common">Atlantic herring</name>
    <dbReference type="NCBI Taxonomy" id="7950"/>
    <lineage>
        <taxon>Eukaryota</taxon>
        <taxon>Metazoa</taxon>
        <taxon>Chordata</taxon>
        <taxon>Craniata</taxon>
        <taxon>Vertebrata</taxon>
        <taxon>Euteleostomi</taxon>
        <taxon>Actinopterygii</taxon>
        <taxon>Neopterygii</taxon>
        <taxon>Teleostei</taxon>
        <taxon>Clupei</taxon>
        <taxon>Clupeiformes</taxon>
        <taxon>Clupeoidei</taxon>
        <taxon>Clupeidae</taxon>
        <taxon>Clupea</taxon>
    </lineage>
</organism>
<dbReference type="OrthoDB" id="10009983at2759"/>
<dbReference type="PANTHER" id="PTHR21344:SF1">
    <property type="entry name" value="RAL GTPASE-ACTIVATING PROTEIN SUBUNIT BETA"/>
    <property type="match status" value="1"/>
</dbReference>
<feature type="compositionally biased region" description="Basic and acidic residues" evidence="7">
    <location>
        <begin position="1355"/>
        <end position="1365"/>
    </location>
</feature>
<feature type="region of interest" description="Disordered" evidence="7">
    <location>
        <begin position="1071"/>
        <end position="1095"/>
    </location>
</feature>
<dbReference type="Proteomes" id="UP000515152">
    <property type="component" value="Chromosome 4"/>
</dbReference>
<dbReference type="GO" id="GO:0005096">
    <property type="term" value="F:GTPase activator activity"/>
    <property type="evidence" value="ECO:0007669"/>
    <property type="project" value="UniProtKB-KW"/>
</dbReference>
<feature type="region of interest" description="Disordered" evidence="7">
    <location>
        <begin position="777"/>
        <end position="798"/>
    </location>
</feature>
<feature type="region of interest" description="Disordered" evidence="7">
    <location>
        <begin position="406"/>
        <end position="489"/>
    </location>
</feature>
<feature type="region of interest" description="Disordered" evidence="7">
    <location>
        <begin position="1380"/>
        <end position="1399"/>
    </location>
</feature>
<accession>A0A6P8FGK0</accession>
<dbReference type="InterPro" id="IPR035974">
    <property type="entry name" value="Rap/Ran-GAP_sf"/>
</dbReference>
<evidence type="ECO:0000256" key="2">
    <source>
        <dbReference type="ARBA" id="ARBA00022553"/>
    </source>
</evidence>
<evidence type="ECO:0000256" key="3">
    <source>
        <dbReference type="ARBA" id="ARBA00053327"/>
    </source>
</evidence>
<protein>
    <recommendedName>
        <fullName evidence="5">Ral GTPase-activating protein subunit beta</fullName>
    </recommendedName>
    <alternativeName>
        <fullName evidence="6">p170</fullName>
    </alternativeName>
</protein>
<keyword evidence="9" id="KW-1185">Reference proteome</keyword>
<dbReference type="PROSITE" id="PS50085">
    <property type="entry name" value="RAPGAP"/>
    <property type="match status" value="1"/>
</dbReference>
<feature type="region of interest" description="Disordered" evidence="7">
    <location>
        <begin position="1343"/>
        <end position="1365"/>
    </location>
</feature>
<keyword evidence="2" id="KW-0597">Phosphoprotein</keyword>
<dbReference type="InterPro" id="IPR039930">
    <property type="entry name" value="RALGAPB"/>
</dbReference>
<dbReference type="SUPFAM" id="SSF111347">
    <property type="entry name" value="Rap/Ran-GAP"/>
    <property type="match status" value="2"/>
</dbReference>
<comment type="subunit">
    <text evidence="4">Component of the heterodimeric RalGAP1 complex with RALGAPA1 and of the heterodimeric RalGAP2 complex with RALGAPA2. Heterodimerization is required for activity.</text>
</comment>
<proteinExistence type="predicted"/>
<dbReference type="InterPro" id="IPR000331">
    <property type="entry name" value="Rap/Ran_GAP_dom"/>
</dbReference>
<sequence>MTVSISNKTVLELNGHRLLTRSRADICAWQACICNVAEYPCGKPGYTLRSLQSVGMYSEWRSLQLELQGGGGHLSVLHSYPPSVGQDVAAVLLKPLGGTAKPPSSSGLKTDKEVKWTMEVLCFGLTPPVDMETVRLCVEVYTDWMMVLVGPRESTPPPLLKEPDRYVQTILTHLYNLFLAREEDQSLAHLRLCQQVLDAVLRLAREAPVMSRQTWEGLLVFLLRISDTLLAPPTLGGGVAEHIAERLVAVLFEVWLLACLRSFPSPPYWKTAREMVANWRHRPQVVEQWSRVVAALTSRLLSFTYGPSFPPFKVPEEDAQLVPMEMDSDCVTQTWFRFLHMLNNPVDLSNPVLVSTTPKFQEQLLSVGGIPQEVLLHPCLRQLPQIFYRAMRAVSSLVDAFMGMSRPRADSSPPTPLSRTSVPPPSSNSSTPPHSRKHRSTVGSKTSSKSSSVIVVHTQSGAPPTLPLAPPPLSSPNQSSWEPRPLPAPSRPKVNSILDLFGQWLFDAALVHCKLQRGLSHDPSRTATFIQILLSYKSSSVCLESGVSLELRRKGSQLSALSGDSLVSNPLFDYHDLPDSYEAGRAEACGALCRIFCSKHTGENILPVYLSRFYMVLIQGLQVTEFLCRPVLASIILNSTSLFCSDLKGVNLLLPYFTRALETILPDRELGKFQACVNPVDLRRASILLLLSMLPLPLHFGNVKTEVILEGKFNNDENCQGDQPVSFISLRLRLVNILIGALQTETDPGNTQMILGAMLNMVQDSALLESIGTQTEQGSVGTAPSVGHSRHSSSLSATSRGSVELASFDSDRTVHSLLRDYDSAMGLLVRSVHLVTQKLTSSWRNDMSISLAALELLSGLAKVKVCVEAAEKRRAVKSACDFIESQCSRPAPQHSRDLHSMIVAAFQCLCVWLTEHPDLLENKDCLSEVLAIVELGISGSKSKQEQEIRLKGEKLLNPASLRVKDAAEATLSCIMQVLGAFPSPSGPASTCSLLNEDWLIRYSRLDATGCHPFRYFVLDNSVILAMLEQPLGNEQNPCPSLTVLIRGMSGRHAWTLQLFHQPRGARANQQMFSPVSRPQPRGDVGSRPSVRQRPFPDEVDKVPLVKADLSIPDLHDLLTDELEAQHERLHVVMSRQVEYEESVELQSEERGRGRGFPDPKSECTPPTPAQDFQTARLFLSHFGFLSLQALKPQDPGNSRLPPQLVALDTQLSGFSQDLAYLDLLPCRPFDTVFVFYVRAGQKTGEEILRNVESTETVHPHFLEFVMSLGWPVEIGQHPGWTGHVDTSWSINHCGDTEGEHHGDASPEEDSGEVGFNGEKQVLYYADAITEIAFILPTFREHSAESSEVSDPTGEAEPHTELPADIKPRLTLDLHPSNTEHLFQRSPGMRVRRTPSSRPLHPLGPETKVLLAWVESYDDIENFPMAELLAETSTGLETGGNSSSSCRSVFYEKDVPVVFIHPLKTGLFRIKLHITAGKFSLVLPLVDGMVVSRRALGSLVRQTVVNVCRRRRLESDSYSPPHVRRKQKIAEITQKYRSQQLEPEFYTSLFREPYH</sequence>
<name>A0A6P8FGK0_CLUHA</name>
<evidence type="ECO:0000256" key="6">
    <source>
        <dbReference type="ARBA" id="ARBA00081608"/>
    </source>
</evidence>
<evidence type="ECO:0000256" key="5">
    <source>
        <dbReference type="ARBA" id="ARBA00072207"/>
    </source>
</evidence>
<dbReference type="InterPro" id="IPR046859">
    <property type="entry name" value="RGPA/RALGAPB_N"/>
</dbReference>
<evidence type="ECO:0000313" key="10">
    <source>
        <dbReference type="RefSeq" id="XP_031422730.1"/>
    </source>
</evidence>
<evidence type="ECO:0000259" key="8">
    <source>
        <dbReference type="PROSITE" id="PS50085"/>
    </source>
</evidence>
<keyword evidence="1" id="KW-0343">GTPase activation</keyword>
<dbReference type="GO" id="GO:0051056">
    <property type="term" value="P:regulation of small GTPase mediated signal transduction"/>
    <property type="evidence" value="ECO:0007669"/>
    <property type="project" value="InterPro"/>
</dbReference>
<dbReference type="RefSeq" id="XP_031422730.1">
    <property type="nucleotide sequence ID" value="XM_031566870.2"/>
</dbReference>
<dbReference type="Pfam" id="PF20412">
    <property type="entry name" value="RALGAPB_N"/>
    <property type="match status" value="1"/>
</dbReference>
<dbReference type="Gene3D" id="3.40.50.11210">
    <property type="entry name" value="Rap/Ran-GAP"/>
    <property type="match status" value="1"/>
</dbReference>
<reference evidence="10" key="1">
    <citation type="submission" date="2025-08" db="UniProtKB">
        <authorList>
            <consortium name="RefSeq"/>
        </authorList>
    </citation>
    <scope>IDENTIFICATION</scope>
</reference>
<feature type="region of interest" description="Disordered" evidence="7">
    <location>
        <begin position="1142"/>
        <end position="1168"/>
    </location>
</feature>
<dbReference type="KEGG" id="char:105912073"/>
<gene>
    <name evidence="10" type="primary">LOC105912073</name>
</gene>
<feature type="domain" description="Rap-GAP" evidence="8">
    <location>
        <begin position="1218"/>
        <end position="1543"/>
    </location>
</feature>
<evidence type="ECO:0000256" key="7">
    <source>
        <dbReference type="SAM" id="MobiDB-lite"/>
    </source>
</evidence>
<evidence type="ECO:0000256" key="1">
    <source>
        <dbReference type="ARBA" id="ARBA00022468"/>
    </source>
</evidence>
<feature type="compositionally biased region" description="Basic and acidic residues" evidence="7">
    <location>
        <begin position="1147"/>
        <end position="1161"/>
    </location>
</feature>
<dbReference type="FunFam" id="3.40.50.11210:FF:000005">
    <property type="entry name" value="Ral GTPase-activating protein, beta subunit (non-catalytic)"/>
    <property type="match status" value="1"/>
</dbReference>